<accession>A0A918D6W6</accession>
<dbReference type="InterPro" id="IPR012338">
    <property type="entry name" value="Beta-lactam/transpept-like"/>
</dbReference>
<dbReference type="Proteomes" id="UP000600365">
    <property type="component" value="Unassembled WGS sequence"/>
</dbReference>
<sequence length="106" mass="11471">MISTTADLERLITHLFRGDLVPEPQLEEVFTVPSGIEGADMSAGLQRFEYGGRVYWLKSGARYGYSAVVGATRDLSRTLVHSVNATDAKGESMNPVAQRIALAALT</sequence>
<evidence type="ECO:0000313" key="1">
    <source>
        <dbReference type="EMBL" id="GGN76667.1"/>
    </source>
</evidence>
<gene>
    <name evidence="1" type="ORF">GCM10011579_058010</name>
</gene>
<name>A0A918D6W6_9ACTN</name>
<dbReference type="AlphaFoldDB" id="A0A918D6W6"/>
<protein>
    <recommendedName>
        <fullName evidence="3">Beta-lactamase</fullName>
    </recommendedName>
</protein>
<organism evidence="1 2">
    <name type="scientific">Streptomyces albiflavescens</name>
    <dbReference type="NCBI Taxonomy" id="1623582"/>
    <lineage>
        <taxon>Bacteria</taxon>
        <taxon>Bacillati</taxon>
        <taxon>Actinomycetota</taxon>
        <taxon>Actinomycetes</taxon>
        <taxon>Kitasatosporales</taxon>
        <taxon>Streptomycetaceae</taxon>
        <taxon>Streptomyces</taxon>
    </lineage>
</organism>
<reference evidence="1 2" key="1">
    <citation type="journal article" date="2014" name="Int. J. Syst. Evol. Microbiol.">
        <title>Complete genome sequence of Corynebacterium casei LMG S-19264T (=DSM 44701T), isolated from a smear-ripened cheese.</title>
        <authorList>
            <consortium name="US DOE Joint Genome Institute (JGI-PGF)"/>
            <person name="Walter F."/>
            <person name="Albersmeier A."/>
            <person name="Kalinowski J."/>
            <person name="Ruckert C."/>
        </authorList>
    </citation>
    <scope>NUCLEOTIDE SEQUENCE [LARGE SCALE GENOMIC DNA]</scope>
    <source>
        <strain evidence="1 2">CGMCC 4.7111</strain>
    </source>
</reference>
<proteinExistence type="predicted"/>
<evidence type="ECO:0000313" key="2">
    <source>
        <dbReference type="Proteomes" id="UP000600365"/>
    </source>
</evidence>
<dbReference type="EMBL" id="BMMM01000011">
    <property type="protein sequence ID" value="GGN76667.1"/>
    <property type="molecule type" value="Genomic_DNA"/>
</dbReference>
<dbReference type="Gene3D" id="3.40.710.10">
    <property type="entry name" value="DD-peptidase/beta-lactamase superfamily"/>
    <property type="match status" value="1"/>
</dbReference>
<dbReference type="SUPFAM" id="SSF56601">
    <property type="entry name" value="beta-lactamase/transpeptidase-like"/>
    <property type="match status" value="1"/>
</dbReference>
<evidence type="ECO:0008006" key="3">
    <source>
        <dbReference type="Google" id="ProtNLM"/>
    </source>
</evidence>
<keyword evidence="2" id="KW-1185">Reference proteome</keyword>
<comment type="caution">
    <text evidence="1">The sequence shown here is derived from an EMBL/GenBank/DDBJ whole genome shotgun (WGS) entry which is preliminary data.</text>
</comment>